<keyword evidence="2" id="KW-1185">Reference proteome</keyword>
<evidence type="ECO:0000313" key="2">
    <source>
        <dbReference type="Proteomes" id="UP000184391"/>
    </source>
</evidence>
<sequence length="53" mass="5840">MAVYTFGLYLLLPNPFPPMLLSMPKKSKNAPDGEIITISRGLAIFKVGASPFW</sequence>
<gene>
    <name evidence="1" type="ORF">SAMN02745193_02320</name>
</gene>
<dbReference type="AlphaFoldDB" id="A0A1M7SSX9"/>
<evidence type="ECO:0000313" key="1">
    <source>
        <dbReference type="EMBL" id="SHN61667.1"/>
    </source>
</evidence>
<dbReference type="EMBL" id="FRDF01000013">
    <property type="protein sequence ID" value="SHN61667.1"/>
    <property type="molecule type" value="Genomic_DNA"/>
</dbReference>
<organism evidence="1 2">
    <name type="scientific">Erythrobacter sanguineus</name>
    <dbReference type="NCBI Taxonomy" id="198312"/>
    <lineage>
        <taxon>Bacteria</taxon>
        <taxon>Pseudomonadati</taxon>
        <taxon>Pseudomonadota</taxon>
        <taxon>Alphaproteobacteria</taxon>
        <taxon>Sphingomonadales</taxon>
        <taxon>Erythrobacteraceae</taxon>
        <taxon>Erythrobacter/Porphyrobacter group</taxon>
        <taxon>Erythrobacter</taxon>
    </lineage>
</organism>
<proteinExistence type="predicted"/>
<name>A0A1M7SSX9_9SPHN</name>
<accession>A0A1M7SSX9</accession>
<protein>
    <submittedName>
        <fullName evidence="1">Uncharacterized protein</fullName>
    </submittedName>
</protein>
<dbReference type="Proteomes" id="UP000184391">
    <property type="component" value="Unassembled WGS sequence"/>
</dbReference>
<reference evidence="2" key="1">
    <citation type="submission" date="2016-12" db="EMBL/GenBank/DDBJ databases">
        <authorList>
            <person name="Varghese N."/>
            <person name="Submissions S."/>
        </authorList>
    </citation>
    <scope>NUCLEOTIDE SEQUENCE [LARGE SCALE GENOMIC DNA]</scope>
    <source>
        <strain evidence="2">DSM 11032</strain>
    </source>
</reference>